<proteinExistence type="inferred from homology"/>
<keyword evidence="8" id="KW-0132">Cell division</keyword>
<dbReference type="InterPro" id="IPR037679">
    <property type="entry name" value="Apc5"/>
</dbReference>
<dbReference type="GO" id="GO:0051301">
    <property type="term" value="P:cell division"/>
    <property type="evidence" value="ECO:0007669"/>
    <property type="project" value="UniProtKB-KW"/>
</dbReference>
<evidence type="ECO:0000256" key="6">
    <source>
        <dbReference type="ARBA" id="ARBA00022490"/>
    </source>
</evidence>
<dbReference type="OrthoDB" id="2504561at2759"/>
<dbReference type="InterPro" id="IPR026000">
    <property type="entry name" value="Apc5_dom"/>
</dbReference>
<dbReference type="UniPathway" id="UPA00143"/>
<accession>A0A8J5CXN6</accession>
<dbReference type="Gene3D" id="1.25.40.10">
    <property type="entry name" value="Tetratricopeptide repeat domain"/>
    <property type="match status" value="1"/>
</dbReference>
<evidence type="ECO:0000256" key="1">
    <source>
        <dbReference type="ARBA" id="ARBA00004123"/>
    </source>
</evidence>
<comment type="caution">
    <text evidence="21">The sequence shown here is derived from an EMBL/GenBank/DDBJ whole genome shotgun (WGS) entry which is preliminary data.</text>
</comment>
<dbReference type="CDD" id="cd16270">
    <property type="entry name" value="Apc5_N"/>
    <property type="match status" value="1"/>
</dbReference>
<dbReference type="GO" id="GO:0045842">
    <property type="term" value="P:positive regulation of mitotic metaphase/anaphase transition"/>
    <property type="evidence" value="ECO:0007669"/>
    <property type="project" value="TreeGrafter"/>
</dbReference>
<keyword evidence="14" id="KW-0539">Nucleus</keyword>
<sequence>MIGQAIAPLYGGSSRKEKDVITPHSISIILFIEKYARLRPKYWDPRPSDGEIDDMEVSPAERKATCLLTVRLVQGGDLVLSELLQMLEAKSLLPFHVTSFMTALHEMYCNGIDSLLTLFDAVEKFAVQDPMRTESFPCLWTSVVGLYLRRLNLSFRRLSFSQVTSLYQRFRAYYEECYTSPPHQHTDLQMSTEESNIVDDTDSDAKMEDLMEETREEEEEVDGEGSGRRGDITACTSEVMTLSSVCDPPVAPTTTTPAPVYPLLLRHPPHPRYSHTWGGGGTSGPQHPAARAELFISQQTSLLQFNETAALSPPLLQAKIKQLVKQNPDMAEAHYLSYLNCLRVKEFSGAVHSLLRTYDGQLTPRESGRVEDQSRGFRYAAMNLAALHAHFGHKKAGLFVLKEAIRLAQEISDHVCLQHALAWLYTLSPIHKAQLMKRSMVKSCELSLSYLSSLGRLNHAKQLSYTKTAPATLLQSIVRAEALNCKHSLVSLQHGAWALRATLWANWGVSTMTSLASQLLLHLNTHHPTSPSTFYSAQPTCAAVCNIAIGLANLGDYQLAGEVLQHARQRFPPHGQHSSTWMFTQAYISLVDLLHQGRWTEAQTAITSMATTHPTEAKLRQSELLIAKGQLTEAWGMLGELRKDPEVVGELRVQVLLMESCACVAGGACAVALPLLVEALSAAQHHHLAYLAALTHLHTANVQLQLGLSREAEASITAGLGTVLTGGSVYDQARARLVEAKLLLLGVAVSLDLVHKLFSKVRAYHKVRETLYFKARLYHEVGYVEERNKCALEFRQFELQHPCQAYQLTVNSF</sequence>
<dbReference type="InterPro" id="IPR048968">
    <property type="entry name" value="Apc5_N"/>
</dbReference>
<protein>
    <recommendedName>
        <fullName evidence="5">Anaphase-promoting complex subunit 5</fullName>
    </recommendedName>
    <alternativeName>
        <fullName evidence="16">Cyclosome subunit 5</fullName>
    </alternativeName>
</protein>
<evidence type="ECO:0000256" key="11">
    <source>
        <dbReference type="ARBA" id="ARBA00022786"/>
    </source>
</evidence>
<comment type="function">
    <text evidence="17">Component of the anaphase promoting complex/cyclosome (APC/C), a cell cycle-regulated E3 ubiquitin ligase that controls progression through mitosis and the G1 phase of the cell cycle. The APC/C complex acts by mediating ubiquitination and subsequent degradation of target proteins: it mainly mediates the formation of 'Lys-11'-linked polyubiquitin chains and, to a lower extent, the formation of 'Lys-48'- and 'Lys-63'-linked polyubiquitin chains. The APC/C complex catalyzes assembly of branched 'Lys-11'-/'Lys-48'-linked branched ubiquitin chains on target proteins.</text>
</comment>
<name>A0A8J5CXN6_CHIOP</name>
<evidence type="ECO:0000256" key="13">
    <source>
        <dbReference type="ARBA" id="ARBA00023212"/>
    </source>
</evidence>
<evidence type="ECO:0000256" key="9">
    <source>
        <dbReference type="ARBA" id="ARBA00022737"/>
    </source>
</evidence>
<keyword evidence="12" id="KW-0802">TPR repeat</keyword>
<dbReference type="Pfam" id="PF12862">
    <property type="entry name" value="ANAPC5"/>
    <property type="match status" value="1"/>
</dbReference>
<evidence type="ECO:0000256" key="7">
    <source>
        <dbReference type="ARBA" id="ARBA00022553"/>
    </source>
</evidence>
<feature type="compositionally biased region" description="Acidic residues" evidence="18">
    <location>
        <begin position="214"/>
        <end position="223"/>
    </location>
</feature>
<keyword evidence="13" id="KW-0206">Cytoskeleton</keyword>
<dbReference type="PANTHER" id="PTHR12830:SF9">
    <property type="entry name" value="ANAPHASE-PROMOTING COMPLEX SUBUNIT 5"/>
    <property type="match status" value="1"/>
</dbReference>
<evidence type="ECO:0000259" key="20">
    <source>
        <dbReference type="Pfam" id="PF21371"/>
    </source>
</evidence>
<evidence type="ECO:0000256" key="12">
    <source>
        <dbReference type="ARBA" id="ARBA00022803"/>
    </source>
</evidence>
<evidence type="ECO:0000256" key="8">
    <source>
        <dbReference type="ARBA" id="ARBA00022618"/>
    </source>
</evidence>
<feature type="domain" description="Anaphase-promoting complex subunit 5" evidence="19">
    <location>
        <begin position="334"/>
        <end position="428"/>
    </location>
</feature>
<evidence type="ECO:0000313" key="22">
    <source>
        <dbReference type="Proteomes" id="UP000770661"/>
    </source>
</evidence>
<dbReference type="InterPro" id="IPR011990">
    <property type="entry name" value="TPR-like_helical_dom_sf"/>
</dbReference>
<evidence type="ECO:0000313" key="21">
    <source>
        <dbReference type="EMBL" id="KAG0722012.1"/>
    </source>
</evidence>
<dbReference type="Proteomes" id="UP000770661">
    <property type="component" value="Unassembled WGS sequence"/>
</dbReference>
<dbReference type="Pfam" id="PF21371">
    <property type="entry name" value="Apc5_N"/>
    <property type="match status" value="1"/>
</dbReference>
<evidence type="ECO:0000259" key="19">
    <source>
        <dbReference type="Pfam" id="PF12862"/>
    </source>
</evidence>
<dbReference type="GO" id="GO:0005819">
    <property type="term" value="C:spindle"/>
    <property type="evidence" value="ECO:0007669"/>
    <property type="project" value="UniProtKB-SubCell"/>
</dbReference>
<dbReference type="GO" id="GO:0005680">
    <property type="term" value="C:anaphase-promoting complex"/>
    <property type="evidence" value="ECO:0007669"/>
    <property type="project" value="InterPro"/>
</dbReference>
<keyword evidence="9" id="KW-0677">Repeat</keyword>
<comment type="pathway">
    <text evidence="3">Protein modification; protein ubiquitination.</text>
</comment>
<keyword evidence="15" id="KW-0131">Cell cycle</keyword>
<dbReference type="EMBL" id="JACEEZ010010144">
    <property type="protein sequence ID" value="KAG0722012.1"/>
    <property type="molecule type" value="Genomic_DNA"/>
</dbReference>
<feature type="region of interest" description="Disordered" evidence="18">
    <location>
        <begin position="211"/>
        <end position="230"/>
    </location>
</feature>
<keyword evidence="7" id="KW-0597">Phosphoprotein</keyword>
<keyword evidence="10" id="KW-0498">Mitosis</keyword>
<feature type="domain" description="Anaphase-promoting complex subunit 5 N-terminal" evidence="20">
    <location>
        <begin position="56"/>
        <end position="175"/>
    </location>
</feature>
<evidence type="ECO:0000256" key="14">
    <source>
        <dbReference type="ARBA" id="ARBA00023242"/>
    </source>
</evidence>
<dbReference type="AlphaFoldDB" id="A0A8J5CXN6"/>
<reference evidence="21" key="1">
    <citation type="submission" date="2020-07" db="EMBL/GenBank/DDBJ databases">
        <title>The High-quality genome of the commercially important snow crab, Chionoecetes opilio.</title>
        <authorList>
            <person name="Jeong J.-H."/>
            <person name="Ryu S."/>
        </authorList>
    </citation>
    <scope>NUCLEOTIDE SEQUENCE</scope>
    <source>
        <strain evidence="21">MADBK_172401_WGS</strain>
        <tissue evidence="21">Digestive gland</tissue>
    </source>
</reference>
<evidence type="ECO:0000256" key="3">
    <source>
        <dbReference type="ARBA" id="ARBA00004906"/>
    </source>
</evidence>
<comment type="similarity">
    <text evidence="4">Belongs to the APC5 family.</text>
</comment>
<evidence type="ECO:0000256" key="2">
    <source>
        <dbReference type="ARBA" id="ARBA00004186"/>
    </source>
</evidence>
<evidence type="ECO:0000256" key="10">
    <source>
        <dbReference type="ARBA" id="ARBA00022776"/>
    </source>
</evidence>
<evidence type="ECO:0000256" key="4">
    <source>
        <dbReference type="ARBA" id="ARBA00007450"/>
    </source>
</evidence>
<evidence type="ECO:0000256" key="18">
    <source>
        <dbReference type="SAM" id="MobiDB-lite"/>
    </source>
</evidence>
<dbReference type="PANTHER" id="PTHR12830">
    <property type="entry name" value="ANAPHASE-PROMOTING COMPLEX SUBUNIT 5"/>
    <property type="match status" value="1"/>
</dbReference>
<evidence type="ECO:0000256" key="17">
    <source>
        <dbReference type="ARBA" id="ARBA00045696"/>
    </source>
</evidence>
<dbReference type="GO" id="GO:0070979">
    <property type="term" value="P:protein K11-linked ubiquitination"/>
    <property type="evidence" value="ECO:0007669"/>
    <property type="project" value="TreeGrafter"/>
</dbReference>
<organism evidence="21 22">
    <name type="scientific">Chionoecetes opilio</name>
    <name type="common">Atlantic snow crab</name>
    <name type="synonym">Cancer opilio</name>
    <dbReference type="NCBI Taxonomy" id="41210"/>
    <lineage>
        <taxon>Eukaryota</taxon>
        <taxon>Metazoa</taxon>
        <taxon>Ecdysozoa</taxon>
        <taxon>Arthropoda</taxon>
        <taxon>Crustacea</taxon>
        <taxon>Multicrustacea</taxon>
        <taxon>Malacostraca</taxon>
        <taxon>Eumalacostraca</taxon>
        <taxon>Eucarida</taxon>
        <taxon>Decapoda</taxon>
        <taxon>Pleocyemata</taxon>
        <taxon>Brachyura</taxon>
        <taxon>Eubrachyura</taxon>
        <taxon>Majoidea</taxon>
        <taxon>Majidae</taxon>
        <taxon>Chionoecetes</taxon>
    </lineage>
</organism>
<comment type="subcellular location">
    <subcellularLocation>
        <location evidence="2">Cytoplasm</location>
        <location evidence="2">Cytoskeleton</location>
        <location evidence="2">Spindle</location>
    </subcellularLocation>
    <subcellularLocation>
        <location evidence="1">Nucleus</location>
    </subcellularLocation>
</comment>
<keyword evidence="22" id="KW-1185">Reference proteome</keyword>
<evidence type="ECO:0000256" key="15">
    <source>
        <dbReference type="ARBA" id="ARBA00023306"/>
    </source>
</evidence>
<keyword evidence="11" id="KW-0833">Ubl conjugation pathway</keyword>
<dbReference type="GO" id="GO:0031145">
    <property type="term" value="P:anaphase-promoting complex-dependent catabolic process"/>
    <property type="evidence" value="ECO:0007669"/>
    <property type="project" value="TreeGrafter"/>
</dbReference>
<evidence type="ECO:0000256" key="16">
    <source>
        <dbReference type="ARBA" id="ARBA00031069"/>
    </source>
</evidence>
<gene>
    <name evidence="21" type="primary">Anapc5_1</name>
    <name evidence="21" type="ORF">GWK47_045265</name>
</gene>
<keyword evidence="6" id="KW-0963">Cytoplasm</keyword>
<evidence type="ECO:0000256" key="5">
    <source>
        <dbReference type="ARBA" id="ARBA00016066"/>
    </source>
</evidence>